<dbReference type="GO" id="GO:0004497">
    <property type="term" value="F:monooxygenase activity"/>
    <property type="evidence" value="ECO:0007669"/>
    <property type="project" value="UniProtKB-KW"/>
</dbReference>
<dbReference type="Proteomes" id="UP000803884">
    <property type="component" value="Unassembled WGS sequence"/>
</dbReference>
<evidence type="ECO:0000256" key="2">
    <source>
        <dbReference type="ARBA" id="ARBA00022630"/>
    </source>
</evidence>
<evidence type="ECO:0000256" key="3">
    <source>
        <dbReference type="ARBA" id="ARBA00022827"/>
    </source>
</evidence>
<keyword evidence="4" id="KW-0560">Oxidoreductase</keyword>
<feature type="domain" description="FAD-binding" evidence="6">
    <location>
        <begin position="126"/>
        <end position="345"/>
    </location>
</feature>
<dbReference type="InterPro" id="IPR036188">
    <property type="entry name" value="FAD/NAD-bd_sf"/>
</dbReference>
<keyword evidence="2" id="KW-0285">Flavoprotein</keyword>
<dbReference type="PRINTS" id="PR00420">
    <property type="entry name" value="RNGMNOXGNASE"/>
</dbReference>
<dbReference type="EMBL" id="JAAQHG020000027">
    <property type="protein sequence ID" value="KAL1584218.1"/>
    <property type="molecule type" value="Genomic_DNA"/>
</dbReference>
<proteinExistence type="predicted"/>
<keyword evidence="3" id="KW-0274">FAD</keyword>
<keyword evidence="8" id="KW-1185">Reference proteome</keyword>
<evidence type="ECO:0000256" key="4">
    <source>
        <dbReference type="ARBA" id="ARBA00023002"/>
    </source>
</evidence>
<gene>
    <name evidence="7" type="ORF">WHR41_06808</name>
</gene>
<evidence type="ECO:0000256" key="1">
    <source>
        <dbReference type="ARBA" id="ARBA00001974"/>
    </source>
</evidence>
<evidence type="ECO:0000313" key="7">
    <source>
        <dbReference type="EMBL" id="KAL1584218.1"/>
    </source>
</evidence>
<dbReference type="InterPro" id="IPR002938">
    <property type="entry name" value="FAD-bd"/>
</dbReference>
<comment type="cofactor">
    <cofactor evidence="1">
        <name>FAD</name>
        <dbReference type="ChEBI" id="CHEBI:57692"/>
    </cofactor>
</comment>
<accession>A0AB34KHJ2</accession>
<evidence type="ECO:0000313" key="8">
    <source>
        <dbReference type="Proteomes" id="UP000803884"/>
    </source>
</evidence>
<dbReference type="RefSeq" id="XP_069227324.1">
    <property type="nucleotide sequence ID" value="XM_069375413.1"/>
</dbReference>
<dbReference type="PROSITE" id="PS51257">
    <property type="entry name" value="PROKAR_LIPOPROTEIN"/>
    <property type="match status" value="1"/>
</dbReference>
<dbReference type="AlphaFoldDB" id="A0AB34KHJ2"/>
<evidence type="ECO:0000259" key="6">
    <source>
        <dbReference type="Pfam" id="PF01494"/>
    </source>
</evidence>
<dbReference type="PANTHER" id="PTHR47178:SF1">
    <property type="entry name" value="FAD-BINDING DOMAIN-CONTAINING PROTEIN-RELATED"/>
    <property type="match status" value="1"/>
</dbReference>
<dbReference type="SUPFAM" id="SSF51905">
    <property type="entry name" value="FAD/NAD(P)-binding domain"/>
    <property type="match status" value="1"/>
</dbReference>
<dbReference type="PANTHER" id="PTHR47178">
    <property type="entry name" value="MONOOXYGENASE, FAD-BINDING"/>
    <property type="match status" value="1"/>
</dbReference>
<dbReference type="GO" id="GO:0071949">
    <property type="term" value="F:FAD binding"/>
    <property type="evidence" value="ECO:0007669"/>
    <property type="project" value="InterPro"/>
</dbReference>
<dbReference type="Pfam" id="PF01494">
    <property type="entry name" value="FAD_binding_3"/>
    <property type="match status" value="1"/>
</dbReference>
<dbReference type="Gene3D" id="3.50.50.60">
    <property type="entry name" value="FAD/NAD(P)-binding domain"/>
    <property type="match status" value="1"/>
</dbReference>
<organism evidence="7 8">
    <name type="scientific">Cladosporium halotolerans</name>
    <dbReference type="NCBI Taxonomy" id="1052096"/>
    <lineage>
        <taxon>Eukaryota</taxon>
        <taxon>Fungi</taxon>
        <taxon>Dikarya</taxon>
        <taxon>Ascomycota</taxon>
        <taxon>Pezizomycotina</taxon>
        <taxon>Dothideomycetes</taxon>
        <taxon>Dothideomycetidae</taxon>
        <taxon>Cladosporiales</taxon>
        <taxon>Cladosporiaceae</taxon>
        <taxon>Cladosporium</taxon>
    </lineage>
</organism>
<sequence>MSTKESPQQNPILIVGAGVSGLTLAQACIKHDIPFRIFERDDSATHRDGGWGLTIHWALPDFKALLPDELVARLPETYVNRDAVEAGEKGSFTFFDLSTGEARWQVPAADRIRVSREKLRSLLLHGVNVEWSKTLVDAQLTNDNEKITATFSDSTTATGLLLVGADGTHSAARRILHPDCHEPTELPVRLLGATASYPKSALEPVLALDPFFLQGSDPKTDAYLWFSLLSCPSKASQSEDNYTCQILTSWPHRENWLGRADPTNAPNTRSMRLLLMKQLSESWAEPFKSLVQSLPRETDVRAVELADWEPRASSGFGGRMVLVGDAAHAMVMYRGEGANHSIVDVGRFVEVFGGMWGEGFDFEAARGEFEGEVVERTGVAVGASRRACLDAHEWARIGEGSPLIKRRVMRVDLKK</sequence>
<dbReference type="GeneID" id="96008251"/>
<comment type="caution">
    <text evidence="7">The sequence shown here is derived from an EMBL/GenBank/DDBJ whole genome shotgun (WGS) entry which is preliminary data.</text>
</comment>
<keyword evidence="5" id="KW-0503">Monooxygenase</keyword>
<reference evidence="7 8" key="1">
    <citation type="journal article" date="2020" name="Microbiol. Resour. Announc.">
        <title>Draft Genome Sequence of a Cladosporium Species Isolated from the Mesophotic Ascidian Didemnum maculosum.</title>
        <authorList>
            <person name="Gioti A."/>
            <person name="Siaperas R."/>
            <person name="Nikolaivits E."/>
            <person name="Le Goff G."/>
            <person name="Ouazzani J."/>
            <person name="Kotoulas G."/>
            <person name="Topakas E."/>
        </authorList>
    </citation>
    <scope>NUCLEOTIDE SEQUENCE [LARGE SCALE GENOMIC DNA]</scope>
    <source>
        <strain evidence="7 8">TM138-S3</strain>
    </source>
</reference>
<evidence type="ECO:0000256" key="5">
    <source>
        <dbReference type="ARBA" id="ARBA00023033"/>
    </source>
</evidence>
<name>A0AB34KHJ2_9PEZI</name>
<protein>
    <recommendedName>
        <fullName evidence="6">FAD-binding domain-containing protein</fullName>
    </recommendedName>
</protein>